<gene>
    <name evidence="1" type="ORF">GEZ84_04625</name>
</gene>
<dbReference type="RefSeq" id="WP_194252028.1">
    <property type="nucleotide sequence ID" value="NZ_WIJP01000006.1"/>
</dbReference>
<name>A0A6I1TVA2_STRMT</name>
<dbReference type="Proteomes" id="UP000438885">
    <property type="component" value="Unassembled WGS sequence"/>
</dbReference>
<reference evidence="1 2" key="1">
    <citation type="submission" date="2019-10" db="EMBL/GenBank/DDBJ databases">
        <title>Streptococcus mitis of the oral and urogenital tracts.</title>
        <authorList>
            <person name="Price T."/>
            <person name="Mores C.R."/>
            <person name="Putonti C."/>
            <person name="Wolfe A.J."/>
        </authorList>
    </citation>
    <scope>NUCLEOTIDE SEQUENCE [LARGE SCALE GENOMIC DNA]</scope>
    <source>
        <strain evidence="1 2">SM10</strain>
    </source>
</reference>
<comment type="caution">
    <text evidence="1">The sequence shown here is derived from an EMBL/GenBank/DDBJ whole genome shotgun (WGS) entry which is preliminary data.</text>
</comment>
<sequence>MIRVTIKFLRCTCLLEYSDEVKSLKVAINPQNLWVLIPEWGCTEVVGYLPAINLPVFINNLTVKNGVIDFAVINFE</sequence>
<evidence type="ECO:0000313" key="2">
    <source>
        <dbReference type="Proteomes" id="UP000438885"/>
    </source>
</evidence>
<organism evidence="1 2">
    <name type="scientific">Streptococcus mitis</name>
    <dbReference type="NCBI Taxonomy" id="28037"/>
    <lineage>
        <taxon>Bacteria</taxon>
        <taxon>Bacillati</taxon>
        <taxon>Bacillota</taxon>
        <taxon>Bacilli</taxon>
        <taxon>Lactobacillales</taxon>
        <taxon>Streptococcaceae</taxon>
        <taxon>Streptococcus</taxon>
        <taxon>Streptococcus mitis group</taxon>
    </lineage>
</organism>
<protein>
    <submittedName>
        <fullName evidence="1">Uncharacterized protein</fullName>
    </submittedName>
</protein>
<evidence type="ECO:0000313" key="1">
    <source>
        <dbReference type="EMBL" id="MQQ29661.1"/>
    </source>
</evidence>
<accession>A0A6I1TVA2</accession>
<dbReference type="EMBL" id="WIJP01000006">
    <property type="protein sequence ID" value="MQQ29661.1"/>
    <property type="molecule type" value="Genomic_DNA"/>
</dbReference>
<dbReference type="AlphaFoldDB" id="A0A6I1TVA2"/>
<proteinExistence type="predicted"/>